<dbReference type="GO" id="GO:0005886">
    <property type="term" value="C:plasma membrane"/>
    <property type="evidence" value="ECO:0007669"/>
    <property type="project" value="UniProtKB-SubCell"/>
</dbReference>
<dbReference type="AlphaFoldDB" id="A0A381U5P1"/>
<feature type="transmembrane region" description="Helical" evidence="6">
    <location>
        <begin position="252"/>
        <end position="271"/>
    </location>
</feature>
<dbReference type="InterPro" id="IPR001851">
    <property type="entry name" value="ABC_transp_permease"/>
</dbReference>
<dbReference type="Pfam" id="PF02653">
    <property type="entry name" value="BPD_transp_2"/>
    <property type="match status" value="1"/>
</dbReference>
<feature type="transmembrane region" description="Helical" evidence="6">
    <location>
        <begin position="46"/>
        <end position="67"/>
    </location>
</feature>
<feature type="transmembrane region" description="Helical" evidence="6">
    <location>
        <begin position="73"/>
        <end position="94"/>
    </location>
</feature>
<accession>A0A381U5P1</accession>
<evidence type="ECO:0000313" key="7">
    <source>
        <dbReference type="EMBL" id="SVA23572.1"/>
    </source>
</evidence>
<dbReference type="GO" id="GO:0022857">
    <property type="term" value="F:transmembrane transporter activity"/>
    <property type="evidence" value="ECO:0007669"/>
    <property type="project" value="InterPro"/>
</dbReference>
<keyword evidence="5 6" id="KW-0472">Membrane</keyword>
<evidence type="ECO:0000256" key="4">
    <source>
        <dbReference type="ARBA" id="ARBA00022989"/>
    </source>
</evidence>
<reference evidence="7" key="1">
    <citation type="submission" date="2018-05" db="EMBL/GenBank/DDBJ databases">
        <authorList>
            <person name="Lanie J.A."/>
            <person name="Ng W.-L."/>
            <person name="Kazmierczak K.M."/>
            <person name="Andrzejewski T.M."/>
            <person name="Davidsen T.M."/>
            <person name="Wayne K.J."/>
            <person name="Tettelin H."/>
            <person name="Glass J.I."/>
            <person name="Rusch D."/>
            <person name="Podicherti R."/>
            <person name="Tsui H.-C.T."/>
            <person name="Winkler M.E."/>
        </authorList>
    </citation>
    <scope>NUCLEOTIDE SEQUENCE</scope>
</reference>
<feature type="transmembrane region" description="Helical" evidence="6">
    <location>
        <begin position="197"/>
        <end position="217"/>
    </location>
</feature>
<evidence type="ECO:0000256" key="2">
    <source>
        <dbReference type="ARBA" id="ARBA00022475"/>
    </source>
</evidence>
<dbReference type="EMBL" id="UINC01005792">
    <property type="protein sequence ID" value="SVA23572.1"/>
    <property type="molecule type" value="Genomic_DNA"/>
</dbReference>
<dbReference type="CDD" id="cd06579">
    <property type="entry name" value="TM_PBP1_transp_AraH_like"/>
    <property type="match status" value="1"/>
</dbReference>
<name>A0A381U5P1_9ZZZZ</name>
<sequence>MIIFNLFYTPYFATLQALSINLTQVTPIILVGLGMTFVIATKGIDLSVGSLMSIAGTLSAMILLKDLFPIDDLYLRITVAIIFPIIITIGFGCFNGWLINQFGIQPIIATLILFIAGRGIAQVLTDGDVQFFEVPEFQTIALSRILIVPFQIYYMAFIAVFSIYILNKTLLGRQILTVGGNEKAAQLSGIPVKRVRLFVYGFSGFCCAIAGLNSIAMNSAADAMWMGYLIELDAIAAVVIGGTLLSGGKASIFGTIIGALIIQLVGYTLIGNGVPDAAVLVCKGILIILSVWLQNFKSTNEN</sequence>
<proteinExistence type="predicted"/>
<feature type="transmembrane region" description="Helical" evidence="6">
    <location>
        <begin position="223"/>
        <end position="245"/>
    </location>
</feature>
<keyword evidence="3 6" id="KW-0812">Transmembrane</keyword>
<protein>
    <submittedName>
        <fullName evidence="7">Uncharacterized protein</fullName>
    </submittedName>
</protein>
<comment type="subcellular location">
    <subcellularLocation>
        <location evidence="1">Cell membrane</location>
        <topology evidence="1">Multi-pass membrane protein</topology>
    </subcellularLocation>
</comment>
<evidence type="ECO:0000256" key="5">
    <source>
        <dbReference type="ARBA" id="ARBA00023136"/>
    </source>
</evidence>
<feature type="transmembrane region" description="Helical" evidence="6">
    <location>
        <begin position="277"/>
        <end position="296"/>
    </location>
</feature>
<organism evidence="7">
    <name type="scientific">marine metagenome</name>
    <dbReference type="NCBI Taxonomy" id="408172"/>
    <lineage>
        <taxon>unclassified sequences</taxon>
        <taxon>metagenomes</taxon>
        <taxon>ecological metagenomes</taxon>
    </lineage>
</organism>
<feature type="transmembrane region" description="Helical" evidence="6">
    <location>
        <begin position="145"/>
        <end position="166"/>
    </location>
</feature>
<keyword evidence="2" id="KW-1003">Cell membrane</keyword>
<dbReference type="PANTHER" id="PTHR32196">
    <property type="entry name" value="ABC TRANSPORTER PERMEASE PROTEIN YPHD-RELATED-RELATED"/>
    <property type="match status" value="1"/>
</dbReference>
<evidence type="ECO:0000256" key="6">
    <source>
        <dbReference type="SAM" id="Phobius"/>
    </source>
</evidence>
<gene>
    <name evidence="7" type="ORF">METZ01_LOCUS76426</name>
</gene>
<dbReference type="PANTHER" id="PTHR32196:SF19">
    <property type="entry name" value="GALACTOFURANOSE TRANSPORTER PERMEASE PROTEIN YTFT"/>
    <property type="match status" value="1"/>
</dbReference>
<evidence type="ECO:0000256" key="3">
    <source>
        <dbReference type="ARBA" id="ARBA00022692"/>
    </source>
</evidence>
<feature type="transmembrane region" description="Helical" evidence="6">
    <location>
        <begin position="106"/>
        <end position="125"/>
    </location>
</feature>
<evidence type="ECO:0000256" key="1">
    <source>
        <dbReference type="ARBA" id="ARBA00004651"/>
    </source>
</evidence>
<keyword evidence="4 6" id="KW-1133">Transmembrane helix</keyword>
<feature type="transmembrane region" description="Helical" evidence="6">
    <location>
        <begin position="20"/>
        <end position="39"/>
    </location>
</feature>